<dbReference type="AlphaFoldDB" id="A0A939K7E2"/>
<dbReference type="Proteomes" id="UP000664034">
    <property type="component" value="Unassembled WGS sequence"/>
</dbReference>
<reference evidence="1" key="1">
    <citation type="submission" date="2021-03" db="EMBL/GenBank/DDBJ databases">
        <title>Fibrella sp. HMF5335 genome sequencing and assembly.</title>
        <authorList>
            <person name="Kang H."/>
            <person name="Kim H."/>
            <person name="Bae S."/>
            <person name="Joh K."/>
        </authorList>
    </citation>
    <scope>NUCLEOTIDE SEQUENCE</scope>
    <source>
        <strain evidence="1">HMF5335</strain>
    </source>
</reference>
<accession>A0A939K7E2</accession>
<evidence type="ECO:0000313" key="2">
    <source>
        <dbReference type="Proteomes" id="UP000664034"/>
    </source>
</evidence>
<sequence>MYFQEQPDIVLVYVSDMMDGRQRQRSLLFDRWFREFGEGYTKLDYTDNTYTYCGMIFREGHSYTADLQEAVDLYVQDKEA</sequence>
<proteinExistence type="predicted"/>
<protein>
    <submittedName>
        <fullName evidence="1">Uncharacterized protein</fullName>
    </submittedName>
</protein>
<comment type="caution">
    <text evidence="1">The sequence shown here is derived from an EMBL/GenBank/DDBJ whole genome shotgun (WGS) entry which is preliminary data.</text>
</comment>
<organism evidence="1 2">
    <name type="scientific">Fibrella rubiginis</name>
    <dbReference type="NCBI Taxonomy" id="2817060"/>
    <lineage>
        <taxon>Bacteria</taxon>
        <taxon>Pseudomonadati</taxon>
        <taxon>Bacteroidota</taxon>
        <taxon>Cytophagia</taxon>
        <taxon>Cytophagales</taxon>
        <taxon>Spirosomataceae</taxon>
        <taxon>Fibrella</taxon>
    </lineage>
</organism>
<evidence type="ECO:0000313" key="1">
    <source>
        <dbReference type="EMBL" id="MBO0938530.1"/>
    </source>
</evidence>
<dbReference type="InterPro" id="IPR046167">
    <property type="entry name" value="DUF6169"/>
</dbReference>
<keyword evidence="2" id="KW-1185">Reference proteome</keyword>
<name>A0A939K7E2_9BACT</name>
<dbReference type="EMBL" id="JAFMYV010000010">
    <property type="protein sequence ID" value="MBO0938530.1"/>
    <property type="molecule type" value="Genomic_DNA"/>
</dbReference>
<gene>
    <name evidence="1" type="ORF">J2I47_18405</name>
</gene>
<dbReference type="Pfam" id="PF19666">
    <property type="entry name" value="DUF6169"/>
    <property type="match status" value="1"/>
</dbReference>